<reference evidence="1 2" key="1">
    <citation type="submission" date="2013-12" db="EMBL/GenBank/DDBJ databases">
        <title>Complete genome sequence of Rhizobium etli bv. mimosae IE4771.</title>
        <authorList>
            <person name="Bustos P."/>
            <person name="Santamaria R.I."/>
            <person name="Lozano L."/>
            <person name="Ormeno-Orrillo E."/>
            <person name="Rogel M.A."/>
            <person name="Romero D."/>
            <person name="Cevallos M.A."/>
            <person name="Martinez-Romero E."/>
            <person name="Gonzalez V."/>
        </authorList>
    </citation>
    <scope>NUCLEOTIDE SEQUENCE [LARGE SCALE GENOMIC DNA]</scope>
    <source>
        <strain evidence="1 2">IE4771</strain>
    </source>
</reference>
<dbReference type="Proteomes" id="UP000027180">
    <property type="component" value="Chromosome"/>
</dbReference>
<sequence length="66" mass="7299">MSNVVEFRAKCPHVETVSDCRQALEAHVMKIVAEAVGWGFAPAEAAMVVADIADDYILMLSRELRH</sequence>
<evidence type="ECO:0000313" key="1">
    <source>
        <dbReference type="EMBL" id="AIC26329.1"/>
    </source>
</evidence>
<dbReference type="EMBL" id="CP006986">
    <property type="protein sequence ID" value="AIC26329.1"/>
    <property type="molecule type" value="Genomic_DNA"/>
</dbReference>
<dbReference type="KEGG" id="rei:IE4771_CH01178"/>
<dbReference type="HOGENOM" id="CLU_189975_0_0_5"/>
<protein>
    <submittedName>
        <fullName evidence="1">Uncharacterized protein</fullName>
    </submittedName>
</protein>
<name>A0A060HXU8_RHIET</name>
<accession>A0A060HXU8</accession>
<dbReference type="RefSeq" id="WP_038687547.1">
    <property type="nucleotide sequence ID" value="NZ_CP006986.1"/>
</dbReference>
<evidence type="ECO:0000313" key="2">
    <source>
        <dbReference type="Proteomes" id="UP000027180"/>
    </source>
</evidence>
<dbReference type="OrthoDB" id="8373681at2"/>
<proteinExistence type="predicted"/>
<dbReference type="AlphaFoldDB" id="A0A060HXU8"/>
<organism evidence="1 2">
    <name type="scientific">Rhizobium etli bv. mimosae str. IE4771</name>
    <dbReference type="NCBI Taxonomy" id="1432050"/>
    <lineage>
        <taxon>Bacteria</taxon>
        <taxon>Pseudomonadati</taxon>
        <taxon>Pseudomonadota</taxon>
        <taxon>Alphaproteobacteria</taxon>
        <taxon>Hyphomicrobiales</taxon>
        <taxon>Rhizobiaceae</taxon>
        <taxon>Rhizobium/Agrobacterium group</taxon>
        <taxon>Rhizobium</taxon>
    </lineage>
</organism>
<gene>
    <name evidence="1" type="ORF">IE4771_CH01178</name>
</gene>